<name>A0A8T0PIF4_PANVG</name>
<gene>
    <name evidence="1" type="ORF">PVAP13_8KG171401</name>
    <name evidence="2" type="ORF">PVAP13_8KG202512</name>
</gene>
<dbReference type="Proteomes" id="UP000823388">
    <property type="component" value="Chromosome 8K"/>
</dbReference>
<sequence length="99" mass="11512">FSCPSLVTRWFDLGIAWSVDGNIHEKLFTAKQEFSYPFFMEVVMIGAWCIWNERNALIFNGKVPGLLSWKTAFKKVVGDHLCRIKFSLHQSIQMWLDAL</sequence>
<proteinExistence type="predicted"/>
<evidence type="ECO:0000313" key="2">
    <source>
        <dbReference type="EMBL" id="KAG2561723.1"/>
    </source>
</evidence>
<evidence type="ECO:0000313" key="1">
    <source>
        <dbReference type="EMBL" id="KAG2561663.1"/>
    </source>
</evidence>
<evidence type="ECO:0008006" key="4">
    <source>
        <dbReference type="Google" id="ProtNLM"/>
    </source>
</evidence>
<protein>
    <recommendedName>
        <fullName evidence="4">Reverse transcriptase zinc-binding domain-containing protein</fullName>
    </recommendedName>
</protein>
<comment type="caution">
    <text evidence="2">The sequence shown here is derived from an EMBL/GenBank/DDBJ whole genome shotgun (WGS) entry which is preliminary data.</text>
</comment>
<accession>A0A8T0PIF4</accession>
<keyword evidence="3" id="KW-1185">Reference proteome</keyword>
<feature type="non-terminal residue" evidence="2">
    <location>
        <position position="1"/>
    </location>
</feature>
<dbReference type="AlphaFoldDB" id="A0A8T0PIF4"/>
<dbReference type="EMBL" id="CM029051">
    <property type="protein sequence ID" value="KAG2561663.1"/>
    <property type="molecule type" value="Genomic_DNA"/>
</dbReference>
<dbReference type="EMBL" id="CM029051">
    <property type="protein sequence ID" value="KAG2561723.1"/>
    <property type="molecule type" value="Genomic_DNA"/>
</dbReference>
<organism evidence="2 3">
    <name type="scientific">Panicum virgatum</name>
    <name type="common">Blackwell switchgrass</name>
    <dbReference type="NCBI Taxonomy" id="38727"/>
    <lineage>
        <taxon>Eukaryota</taxon>
        <taxon>Viridiplantae</taxon>
        <taxon>Streptophyta</taxon>
        <taxon>Embryophyta</taxon>
        <taxon>Tracheophyta</taxon>
        <taxon>Spermatophyta</taxon>
        <taxon>Magnoliopsida</taxon>
        <taxon>Liliopsida</taxon>
        <taxon>Poales</taxon>
        <taxon>Poaceae</taxon>
        <taxon>PACMAD clade</taxon>
        <taxon>Panicoideae</taxon>
        <taxon>Panicodae</taxon>
        <taxon>Paniceae</taxon>
        <taxon>Panicinae</taxon>
        <taxon>Panicum</taxon>
        <taxon>Panicum sect. Hiantes</taxon>
    </lineage>
</organism>
<evidence type="ECO:0000313" key="3">
    <source>
        <dbReference type="Proteomes" id="UP000823388"/>
    </source>
</evidence>
<reference evidence="2" key="1">
    <citation type="submission" date="2020-05" db="EMBL/GenBank/DDBJ databases">
        <title>WGS assembly of Panicum virgatum.</title>
        <authorList>
            <person name="Lovell J.T."/>
            <person name="Jenkins J."/>
            <person name="Shu S."/>
            <person name="Juenger T.E."/>
            <person name="Schmutz J."/>
        </authorList>
    </citation>
    <scope>NUCLEOTIDE SEQUENCE</scope>
    <source>
        <strain evidence="2">AP13</strain>
    </source>
</reference>